<dbReference type="Gene3D" id="3.40.50.720">
    <property type="entry name" value="NAD(P)-binding Rossmann-like Domain"/>
    <property type="match status" value="1"/>
</dbReference>
<dbReference type="EMBL" id="LR699553">
    <property type="protein sequence ID" value="VVD27499.1"/>
    <property type="molecule type" value="Genomic_DNA"/>
</dbReference>
<evidence type="ECO:0000313" key="4">
    <source>
        <dbReference type="EMBL" id="VVD27499.1"/>
    </source>
</evidence>
<dbReference type="SUPFAM" id="SSF50129">
    <property type="entry name" value="GroES-like"/>
    <property type="match status" value="1"/>
</dbReference>
<reference evidence="4 5" key="1">
    <citation type="submission" date="2019-08" db="EMBL/GenBank/DDBJ databases">
        <authorList>
            <person name="Herpell B J."/>
        </authorList>
    </citation>
    <scope>NUCLEOTIDE SEQUENCE [LARGE SCALE GENOMIC DNA]</scope>
    <source>
        <strain evidence="5">Msb3</strain>
    </source>
</reference>
<dbReference type="GO" id="GO:0035925">
    <property type="term" value="F:mRNA 3'-UTR AU-rich region binding"/>
    <property type="evidence" value="ECO:0007669"/>
    <property type="project" value="TreeGrafter"/>
</dbReference>
<dbReference type="GO" id="GO:0005829">
    <property type="term" value="C:cytosol"/>
    <property type="evidence" value="ECO:0007669"/>
    <property type="project" value="TreeGrafter"/>
</dbReference>
<dbReference type="CDD" id="cd05286">
    <property type="entry name" value="QOR2"/>
    <property type="match status" value="1"/>
</dbReference>
<dbReference type="GO" id="GO:0003960">
    <property type="term" value="F:quinone reductase (NADPH) activity"/>
    <property type="evidence" value="ECO:0007669"/>
    <property type="project" value="UniProtKB-EC"/>
</dbReference>
<dbReference type="Pfam" id="PF08240">
    <property type="entry name" value="ADH_N"/>
    <property type="match status" value="1"/>
</dbReference>
<dbReference type="Proteomes" id="UP000325811">
    <property type="component" value="Chromosome I"/>
</dbReference>
<sequence>MSWEADEVRIHEFGGPEQMRLEKVTLRDVGPGEVLLRQDAVGINFVDTYHRRGLFPIGELPRALGVEAAGIVEAVGEGVTRVRVGDHVSYPRSVTTGSYASRRIMPERMLMRLPEGISNEVAAAISLQGMTVHMLLKGVRELKPGNTILVHSAAGGLGLLLVQWAKSIGVRVIGTVGSPEKAELAKSVGADETILYKEVDFAEATKELTKGEGVDVVYEGVGGDTLKRSLAVIKPFGLAVNLGQVGGPLPTLDLADLGPYQSLSVCVPGLSPYLKTLQDIQVAADELFGHILSGALKVHIGARFPLAAAADAHRLIESGKSMGSVILEV</sequence>
<dbReference type="SMART" id="SM00829">
    <property type="entry name" value="PKS_ER"/>
    <property type="match status" value="1"/>
</dbReference>
<dbReference type="InterPro" id="IPR020843">
    <property type="entry name" value="ER"/>
</dbReference>
<dbReference type="PANTHER" id="PTHR48106:SF13">
    <property type="entry name" value="QUINONE OXIDOREDUCTASE-RELATED"/>
    <property type="match status" value="1"/>
</dbReference>
<dbReference type="KEGG" id="pdio:PDMSB3_1037"/>
<feature type="domain" description="Enoyl reductase (ER)" evidence="3">
    <location>
        <begin position="14"/>
        <end position="327"/>
    </location>
</feature>
<organism evidence="4 5">
    <name type="scientific">Paraburkholderia dioscoreae</name>
    <dbReference type="NCBI Taxonomy" id="2604047"/>
    <lineage>
        <taxon>Bacteria</taxon>
        <taxon>Pseudomonadati</taxon>
        <taxon>Pseudomonadota</taxon>
        <taxon>Betaproteobacteria</taxon>
        <taxon>Burkholderiales</taxon>
        <taxon>Burkholderiaceae</taxon>
        <taxon>Paraburkholderia</taxon>
    </lineage>
</organism>
<dbReference type="RefSeq" id="WP_197740208.1">
    <property type="nucleotide sequence ID" value="NZ_LR699553.1"/>
</dbReference>
<evidence type="ECO:0000256" key="1">
    <source>
        <dbReference type="ARBA" id="ARBA00022857"/>
    </source>
</evidence>
<dbReference type="InterPro" id="IPR036291">
    <property type="entry name" value="NAD(P)-bd_dom_sf"/>
</dbReference>
<gene>
    <name evidence="4" type="primary">qor</name>
    <name evidence="4" type="ORF">PDMSB3_1037</name>
</gene>
<evidence type="ECO:0000256" key="2">
    <source>
        <dbReference type="ARBA" id="ARBA00023002"/>
    </source>
</evidence>
<dbReference type="InterPro" id="IPR013149">
    <property type="entry name" value="ADH-like_C"/>
</dbReference>
<keyword evidence="5" id="KW-1185">Reference proteome</keyword>
<evidence type="ECO:0000259" key="3">
    <source>
        <dbReference type="SMART" id="SM00829"/>
    </source>
</evidence>
<dbReference type="SUPFAM" id="SSF51735">
    <property type="entry name" value="NAD(P)-binding Rossmann-fold domains"/>
    <property type="match status" value="1"/>
</dbReference>
<dbReference type="GO" id="GO:0070402">
    <property type="term" value="F:NADPH binding"/>
    <property type="evidence" value="ECO:0007669"/>
    <property type="project" value="TreeGrafter"/>
</dbReference>
<dbReference type="InterPro" id="IPR047618">
    <property type="entry name" value="QOR-like"/>
</dbReference>
<proteinExistence type="predicted"/>
<dbReference type="Gene3D" id="3.90.180.10">
    <property type="entry name" value="Medium-chain alcohol dehydrogenases, catalytic domain"/>
    <property type="match status" value="1"/>
</dbReference>
<dbReference type="AlphaFoldDB" id="A0A5Q4Z9W7"/>
<dbReference type="Pfam" id="PF00107">
    <property type="entry name" value="ADH_zinc_N"/>
    <property type="match status" value="1"/>
</dbReference>
<keyword evidence="1" id="KW-0521">NADP</keyword>
<evidence type="ECO:0000313" key="5">
    <source>
        <dbReference type="Proteomes" id="UP000325811"/>
    </source>
</evidence>
<name>A0A5Q4Z9W7_9BURK</name>
<keyword evidence="2 4" id="KW-0560">Oxidoreductase</keyword>
<protein>
    <submittedName>
        <fullName evidence="4">Quinone oxidoreductase</fullName>
        <ecNumber evidence="4">1.6.5.5</ecNumber>
    </submittedName>
</protein>
<dbReference type="EC" id="1.6.5.5" evidence="4"/>
<dbReference type="InterPro" id="IPR013154">
    <property type="entry name" value="ADH-like_N"/>
</dbReference>
<dbReference type="InterPro" id="IPR011032">
    <property type="entry name" value="GroES-like_sf"/>
</dbReference>
<accession>A0A5Q4Z9W7</accession>
<dbReference type="PANTHER" id="PTHR48106">
    <property type="entry name" value="QUINONE OXIDOREDUCTASE PIG3-RELATED"/>
    <property type="match status" value="1"/>
</dbReference>